<dbReference type="InterPro" id="IPR008218">
    <property type="entry name" value="ATPase_V1-cplx_f_g_su"/>
</dbReference>
<dbReference type="Gene3D" id="3.40.50.10580">
    <property type="entry name" value="ATPase, V1 complex, subunit F"/>
    <property type="match status" value="1"/>
</dbReference>
<comment type="similarity">
    <text evidence="1 4">Belongs to the V-ATPase F subunit family.</text>
</comment>
<organism evidence="5 6">
    <name type="scientific">Candidatus Micrarchaeum acidiphilum ARMAN-2</name>
    <dbReference type="NCBI Taxonomy" id="425595"/>
    <lineage>
        <taxon>Archaea</taxon>
        <taxon>Candidatus Micrarchaeota</taxon>
        <taxon>Candidatus Micrarchaeia</taxon>
        <taxon>Candidatus Micrarchaeales</taxon>
        <taxon>Candidatus Micrarchaeaceae</taxon>
        <taxon>Candidatus Micrarchaeum</taxon>
    </lineage>
</organism>
<keyword evidence="4" id="KW-0066">ATP synthesis</keyword>
<accession>C7DGK3</accession>
<name>C7DGK3_MICA2</name>
<keyword evidence="4" id="KW-0375">Hydrogen ion transport</keyword>
<reference evidence="5 6" key="1">
    <citation type="journal article" date="2009" name="Genome Biol.">
        <title>Community-wide analysis of microbial genome sequence signatures.</title>
        <authorList>
            <person name="Dick G.J."/>
            <person name="Andersson A.F."/>
            <person name="Baker B.J."/>
            <person name="Simmons S.L."/>
            <person name="Thomas B.C."/>
            <person name="Yelton A.P."/>
            <person name="Banfield J.F."/>
        </authorList>
    </citation>
    <scope>NUCLEOTIDE SEQUENCE [LARGE SCALE GENOMIC DNA]</scope>
    <source>
        <strain evidence="5">ARMAN-2</strain>
    </source>
</reference>
<keyword evidence="3 4" id="KW-0406">Ion transport</keyword>
<dbReference type="GO" id="GO:0005524">
    <property type="term" value="F:ATP binding"/>
    <property type="evidence" value="ECO:0007669"/>
    <property type="project" value="UniProtKB-UniRule"/>
</dbReference>
<evidence type="ECO:0000313" key="5">
    <source>
        <dbReference type="EMBL" id="EET90350.1"/>
    </source>
</evidence>
<dbReference type="AlphaFoldDB" id="C7DGK3"/>
<dbReference type="Proteomes" id="UP000332487">
    <property type="component" value="Unassembled WGS sequence"/>
</dbReference>
<dbReference type="SUPFAM" id="SSF159468">
    <property type="entry name" value="AtpF-like"/>
    <property type="match status" value="1"/>
</dbReference>
<evidence type="ECO:0000256" key="3">
    <source>
        <dbReference type="ARBA" id="ARBA00023065"/>
    </source>
</evidence>
<dbReference type="HAMAP" id="MF_00312">
    <property type="entry name" value="ATP_synth_F_arch"/>
    <property type="match status" value="1"/>
</dbReference>
<comment type="function">
    <text evidence="4">Component of the A-type ATP synthase that produces ATP from ADP in the presence of a proton gradient across the membrane.</text>
</comment>
<evidence type="ECO:0000256" key="2">
    <source>
        <dbReference type="ARBA" id="ARBA00022448"/>
    </source>
</evidence>
<dbReference type="EMBL" id="GG697238">
    <property type="protein sequence ID" value="EET90350.1"/>
    <property type="molecule type" value="Genomic_DNA"/>
</dbReference>
<protein>
    <recommendedName>
        <fullName evidence="4">A-type ATP synthase subunit F</fullName>
    </recommendedName>
</protein>
<comment type="subcellular location">
    <subcellularLocation>
        <location evidence="4">Cell membrane</location>
        <topology evidence="4">Peripheral membrane protein</topology>
    </subcellularLocation>
</comment>
<reference evidence="5 6" key="2">
    <citation type="journal article" date="2010" name="Proc. Natl. Acad. Sci. U.S.A.">
        <title>Enigmatic, ultrasmall, uncultivated Archaea.</title>
        <authorList>
            <person name="Baker B.J."/>
            <person name="Comolli L.R."/>
            <person name="Dick G.J."/>
            <person name="Hauser L.J."/>
            <person name="Hyatt D."/>
            <person name="Dill B.D."/>
            <person name="Land M.L."/>
            <person name="Verberkmoes N.C."/>
            <person name="Hettich R.L."/>
            <person name="Banfield J.F."/>
        </authorList>
    </citation>
    <scope>NUCLEOTIDE SEQUENCE [LARGE SCALE GENOMIC DNA]</scope>
    <source>
        <strain evidence="5">ARMAN-2</strain>
    </source>
</reference>
<sequence length="107" mass="11850">MEFEKIAVVGEPELVLGFKLIGIGDVFMEKDDSAVERLFSLIESKGYGLIMASESIRPHLQPASLKLIDTSLKPLVVFIPLPGENEEQESVEKLAKRVLGVDIQKLK</sequence>
<dbReference type="GO" id="GO:0042777">
    <property type="term" value="P:proton motive force-driven plasma membrane ATP synthesis"/>
    <property type="evidence" value="ECO:0007669"/>
    <property type="project" value="UniProtKB-UniRule"/>
</dbReference>
<gene>
    <name evidence="4" type="primary">atpF</name>
    <name evidence="5" type="ORF">UNLARM2_0205</name>
</gene>
<keyword evidence="4" id="KW-1003">Cell membrane</keyword>
<dbReference type="GO" id="GO:0046933">
    <property type="term" value="F:proton-transporting ATP synthase activity, rotational mechanism"/>
    <property type="evidence" value="ECO:0007669"/>
    <property type="project" value="UniProtKB-UniRule"/>
</dbReference>
<keyword evidence="4" id="KW-0472">Membrane</keyword>
<dbReference type="GO" id="GO:0005886">
    <property type="term" value="C:plasma membrane"/>
    <property type="evidence" value="ECO:0007669"/>
    <property type="project" value="UniProtKB-SubCell"/>
</dbReference>
<dbReference type="Pfam" id="PF01990">
    <property type="entry name" value="ATP-synt_F"/>
    <property type="match status" value="1"/>
</dbReference>
<keyword evidence="6" id="KW-1185">Reference proteome</keyword>
<comment type="subunit">
    <text evidence="4">Has multiple subunits with at least A(3), B(3), C, D, E, F, H, I and proteolipid K(x).</text>
</comment>
<evidence type="ECO:0000313" key="6">
    <source>
        <dbReference type="Proteomes" id="UP000332487"/>
    </source>
</evidence>
<keyword evidence="2 4" id="KW-0813">Transport</keyword>
<dbReference type="InterPro" id="IPR036906">
    <property type="entry name" value="ATPase_V1_fsu_sf"/>
</dbReference>
<dbReference type="InterPro" id="IPR022944">
    <property type="entry name" value="ATPase_V1-cplx_fsu_bac/arc"/>
</dbReference>
<evidence type="ECO:0000256" key="4">
    <source>
        <dbReference type="HAMAP-Rule" id="MF_00312"/>
    </source>
</evidence>
<dbReference type="GO" id="GO:0046961">
    <property type="term" value="F:proton-transporting ATPase activity, rotational mechanism"/>
    <property type="evidence" value="ECO:0007669"/>
    <property type="project" value="InterPro"/>
</dbReference>
<evidence type="ECO:0000256" key="1">
    <source>
        <dbReference type="ARBA" id="ARBA00010148"/>
    </source>
</evidence>
<proteinExistence type="inferred from homology"/>